<comment type="similarity">
    <text evidence="1">Belongs to the bactofilin family.</text>
</comment>
<evidence type="ECO:0000256" key="2">
    <source>
        <dbReference type="SAM" id="Phobius"/>
    </source>
</evidence>
<dbReference type="EMBL" id="JARXNK020000098">
    <property type="protein sequence ID" value="MEL0550876.1"/>
    <property type="molecule type" value="Genomic_DNA"/>
</dbReference>
<name>A0ABU9F3G2_9ENTR</name>
<proteinExistence type="inferred from homology"/>
<evidence type="ECO:0000313" key="4">
    <source>
        <dbReference type="Proteomes" id="UP001312893"/>
    </source>
</evidence>
<dbReference type="InterPro" id="IPR007607">
    <property type="entry name" value="BacA/B"/>
</dbReference>
<comment type="caution">
    <text evidence="3">The sequence shown here is derived from an EMBL/GenBank/DDBJ whole genome shotgun (WGS) entry which is preliminary data.</text>
</comment>
<dbReference type="RefSeq" id="WP_148060403.1">
    <property type="nucleotide sequence ID" value="NZ_JARXNK020000098.1"/>
</dbReference>
<organism evidence="3 4">
    <name type="scientific">Raoultella lignicola</name>
    <dbReference type="NCBI Taxonomy" id="3040939"/>
    <lineage>
        <taxon>Bacteria</taxon>
        <taxon>Pseudomonadati</taxon>
        <taxon>Pseudomonadota</taxon>
        <taxon>Gammaproteobacteria</taxon>
        <taxon>Enterobacterales</taxon>
        <taxon>Enterobacteriaceae</taxon>
        <taxon>Klebsiella/Raoultella group</taxon>
        <taxon>Raoultella</taxon>
    </lineage>
</organism>
<keyword evidence="2" id="KW-0472">Membrane</keyword>
<dbReference type="PANTHER" id="PTHR35024:SF4">
    <property type="entry name" value="POLYMER-FORMING CYTOSKELETAL PROTEIN"/>
    <property type="match status" value="1"/>
</dbReference>
<protein>
    <submittedName>
        <fullName evidence="3">Polymer-forming cytoskeletal protein</fullName>
    </submittedName>
</protein>
<keyword evidence="4" id="KW-1185">Reference proteome</keyword>
<evidence type="ECO:0000256" key="1">
    <source>
        <dbReference type="ARBA" id="ARBA00044755"/>
    </source>
</evidence>
<dbReference type="PANTHER" id="PTHR35024">
    <property type="entry name" value="HYPOTHETICAL CYTOSOLIC PROTEIN"/>
    <property type="match status" value="1"/>
</dbReference>
<dbReference type="Pfam" id="PF04519">
    <property type="entry name" value="Bactofilin"/>
    <property type="match status" value="1"/>
</dbReference>
<keyword evidence="2" id="KW-1133">Transmembrane helix</keyword>
<sequence length="190" mass="20374">MERQYLALNSALLFWFLGLVAWCFNALYLAGAAAALSITAFIIHFQYQQVKLMFKKKNTPRTSASSCDEATVHDQHGQSEPTVVASGVNVEGNIVADGNVDIYGSLTGNIDAKEGQITIKRDGHVEGNITCRTLIIDGSVTGQCNSDSIEIAENGRVTGTLAYRTLAMIKGAVFCGKAEMLPALSDKPEA</sequence>
<evidence type="ECO:0000313" key="3">
    <source>
        <dbReference type="EMBL" id="MEL0550876.1"/>
    </source>
</evidence>
<dbReference type="Proteomes" id="UP001312893">
    <property type="component" value="Unassembled WGS sequence"/>
</dbReference>
<gene>
    <name evidence="3" type="ORF">QFI96_004065</name>
</gene>
<keyword evidence="2" id="KW-0812">Transmembrane</keyword>
<reference evidence="3 4" key="1">
    <citation type="submission" date="2024-04" db="EMBL/GenBank/DDBJ databases">
        <title>Two novel Raoultella species associated with bleeding cankers of broadleaf hosts, Raoultella scottia sp. nov. and Raoultella lignicola sp. nov.</title>
        <authorList>
            <person name="Brady C.L."/>
        </authorList>
    </citation>
    <scope>NUCLEOTIDE SEQUENCE [LARGE SCALE GENOMIC DNA]</scope>
    <source>
        <strain evidence="3 4">TW_WC1a.1</strain>
    </source>
</reference>
<feature type="transmembrane region" description="Helical" evidence="2">
    <location>
        <begin position="12"/>
        <end position="45"/>
    </location>
</feature>
<accession>A0ABU9F3G2</accession>